<dbReference type="InterPro" id="IPR036291">
    <property type="entry name" value="NAD(P)-bd_dom_sf"/>
</dbReference>
<name>A0A0P6W0S6_9HYPH</name>
<proteinExistence type="predicted"/>
<evidence type="ECO:0008006" key="5">
    <source>
        <dbReference type="Google" id="ProtNLM"/>
    </source>
</evidence>
<evidence type="ECO:0000313" key="4">
    <source>
        <dbReference type="Proteomes" id="UP000048984"/>
    </source>
</evidence>
<keyword evidence="1" id="KW-0520">NAD</keyword>
<accession>A0A0P6W0S6</accession>
<gene>
    <name evidence="3" type="ORF">ABB55_10945</name>
</gene>
<dbReference type="STRING" id="665126.ABB55_10945"/>
<dbReference type="PANTHER" id="PTHR43574">
    <property type="entry name" value="EPIMERASE-RELATED"/>
    <property type="match status" value="1"/>
</dbReference>
<dbReference type="Proteomes" id="UP000048984">
    <property type="component" value="Unassembled WGS sequence"/>
</dbReference>
<evidence type="ECO:0000256" key="2">
    <source>
        <dbReference type="SAM" id="MobiDB-lite"/>
    </source>
</evidence>
<organism evidence="3 4">
    <name type="scientific">Prosthecodimorpha hirschii</name>
    <dbReference type="NCBI Taxonomy" id="665126"/>
    <lineage>
        <taxon>Bacteria</taxon>
        <taxon>Pseudomonadati</taxon>
        <taxon>Pseudomonadota</taxon>
        <taxon>Alphaproteobacteria</taxon>
        <taxon>Hyphomicrobiales</taxon>
        <taxon>Ancalomicrobiaceae</taxon>
        <taxon>Prosthecodimorpha</taxon>
    </lineage>
</organism>
<evidence type="ECO:0000313" key="3">
    <source>
        <dbReference type="EMBL" id="KPL52672.1"/>
    </source>
</evidence>
<comment type="caution">
    <text evidence="3">The sequence shown here is derived from an EMBL/GenBank/DDBJ whole genome shotgun (WGS) entry which is preliminary data.</text>
</comment>
<reference evidence="3 4" key="2">
    <citation type="submission" date="2015-10" db="EMBL/GenBank/DDBJ databases">
        <title>Draft Genome Sequence of Prosthecomicrobium hirschii ATCC 27832.</title>
        <authorList>
            <person name="Daniel J."/>
            <person name="Givan S.A."/>
            <person name="Brun Y.V."/>
            <person name="Brown P.J."/>
        </authorList>
    </citation>
    <scope>NUCLEOTIDE SEQUENCE [LARGE SCALE GENOMIC DNA]</scope>
    <source>
        <strain evidence="3 4">16</strain>
    </source>
</reference>
<protein>
    <recommendedName>
        <fullName evidence="5">Epimerase</fullName>
    </recommendedName>
</protein>
<reference evidence="3 4" key="1">
    <citation type="submission" date="2015-09" db="EMBL/GenBank/DDBJ databases">
        <authorList>
            <person name="Jackson K.R."/>
            <person name="Lunt B.L."/>
            <person name="Fisher J.N.B."/>
            <person name="Gardner A.V."/>
            <person name="Bailey M.E."/>
            <person name="Deus L.M."/>
            <person name="Earl A.S."/>
            <person name="Gibby P.D."/>
            <person name="Hartmann K.A."/>
            <person name="Liu J.E."/>
            <person name="Manci A.M."/>
            <person name="Nielsen D.A."/>
            <person name="Solomon M.B."/>
            <person name="Breakwell D.P."/>
            <person name="Burnett S.H."/>
            <person name="Grose J.H."/>
        </authorList>
    </citation>
    <scope>NUCLEOTIDE SEQUENCE [LARGE SCALE GENOMIC DNA]</scope>
    <source>
        <strain evidence="3 4">16</strain>
    </source>
</reference>
<feature type="region of interest" description="Disordered" evidence="2">
    <location>
        <begin position="291"/>
        <end position="311"/>
    </location>
</feature>
<keyword evidence="4" id="KW-1185">Reference proteome</keyword>
<dbReference type="Gene3D" id="3.40.50.720">
    <property type="entry name" value="NAD(P)-binding Rossmann-like Domain"/>
    <property type="match status" value="1"/>
</dbReference>
<dbReference type="RefSeq" id="WP_054358835.1">
    <property type="nucleotide sequence ID" value="NZ_LJYW01000001.1"/>
</dbReference>
<dbReference type="EMBL" id="LJYW01000001">
    <property type="protein sequence ID" value="KPL52672.1"/>
    <property type="molecule type" value="Genomic_DNA"/>
</dbReference>
<evidence type="ECO:0000256" key="1">
    <source>
        <dbReference type="ARBA" id="ARBA00023027"/>
    </source>
</evidence>
<sequence length="311" mass="32441">MRLLILGLGYSARHSLAGLADEATSIAVTTRSAAKAARLVAQGLDAIAYDGTAPSPALAAAIGTASHILVSAGPDRDGDPFLRHHAGDVARAVAGGGLAWIGYYSTVGVYGDTGGDWVDDLTPPNPASERTRWRVAAETAWSDLGAAGNVPVALLRLAGIYGPGRNAFVNLAAGTARRVIRPGQVFNRIHVDDIATVTAAAARARLGGPINVADDEPAPPQDPIAYAAGLMGVEPPPEVPFEAADMTPMAATFWGENKRVGNRRLHADLGVPLAHPTYREGLTALWQSGRWAGGDEDREEASPRFRRIAGP</sequence>
<dbReference type="SUPFAM" id="SSF51735">
    <property type="entry name" value="NAD(P)-binding Rossmann-fold domains"/>
    <property type="match status" value="1"/>
</dbReference>
<dbReference type="AlphaFoldDB" id="A0A0P6W0S6"/>